<name>A0A327R2V0_9BACT</name>
<sequence length="128" mass="14578">MEYYTQHTIYIKLQSKKDNAKITIFALNNNETMDLTSSFSKALLLLDEGKIEQAVTLLQEVVTESQEANDVQHFVQANCALGEFYFNNAEWDKALSYLELVIGTPMSDEMEEALASEINNAKQMLQEM</sequence>
<dbReference type="EMBL" id="QLLL01000002">
    <property type="protein sequence ID" value="RAJ08217.1"/>
    <property type="molecule type" value="Genomic_DNA"/>
</dbReference>
<dbReference type="Proteomes" id="UP000249547">
    <property type="component" value="Unassembled WGS sequence"/>
</dbReference>
<proteinExistence type="predicted"/>
<dbReference type="SUPFAM" id="SSF48452">
    <property type="entry name" value="TPR-like"/>
    <property type="match status" value="1"/>
</dbReference>
<evidence type="ECO:0000313" key="2">
    <source>
        <dbReference type="Proteomes" id="UP000249547"/>
    </source>
</evidence>
<reference evidence="1 2" key="1">
    <citation type="submission" date="2018-06" db="EMBL/GenBank/DDBJ databases">
        <title>Genomic Encyclopedia of Archaeal and Bacterial Type Strains, Phase II (KMG-II): from individual species to whole genera.</title>
        <authorList>
            <person name="Goeker M."/>
        </authorList>
    </citation>
    <scope>NUCLEOTIDE SEQUENCE [LARGE SCALE GENOMIC DNA]</scope>
    <source>
        <strain evidence="1 2">DSM 23857</strain>
    </source>
</reference>
<evidence type="ECO:0000313" key="1">
    <source>
        <dbReference type="EMBL" id="RAJ08217.1"/>
    </source>
</evidence>
<dbReference type="Gene3D" id="1.25.40.10">
    <property type="entry name" value="Tetratricopeptide repeat domain"/>
    <property type="match status" value="1"/>
</dbReference>
<protein>
    <recommendedName>
        <fullName evidence="3">Tetratricopeptide repeat protein</fullName>
    </recommendedName>
</protein>
<keyword evidence="2" id="KW-1185">Reference proteome</keyword>
<organism evidence="1 2">
    <name type="scientific">Chitinophaga skermanii</name>
    <dbReference type="NCBI Taxonomy" id="331697"/>
    <lineage>
        <taxon>Bacteria</taxon>
        <taxon>Pseudomonadati</taxon>
        <taxon>Bacteroidota</taxon>
        <taxon>Chitinophagia</taxon>
        <taxon>Chitinophagales</taxon>
        <taxon>Chitinophagaceae</taxon>
        <taxon>Chitinophaga</taxon>
    </lineage>
</organism>
<comment type="caution">
    <text evidence="1">The sequence shown here is derived from an EMBL/GenBank/DDBJ whole genome shotgun (WGS) entry which is preliminary data.</text>
</comment>
<dbReference type="AlphaFoldDB" id="A0A327R2V0"/>
<accession>A0A327R2V0</accession>
<dbReference type="InterPro" id="IPR011990">
    <property type="entry name" value="TPR-like_helical_dom_sf"/>
</dbReference>
<evidence type="ECO:0008006" key="3">
    <source>
        <dbReference type="Google" id="ProtNLM"/>
    </source>
</evidence>
<gene>
    <name evidence="1" type="ORF">LX64_00864</name>
</gene>